<evidence type="ECO:0000256" key="1">
    <source>
        <dbReference type="SAM" id="MobiDB-lite"/>
    </source>
</evidence>
<dbReference type="AlphaFoldDB" id="A0A9N9NW63"/>
<feature type="region of interest" description="Disordered" evidence="1">
    <location>
        <begin position="76"/>
        <end position="95"/>
    </location>
</feature>
<dbReference type="Proteomes" id="UP000789759">
    <property type="component" value="Unassembled WGS sequence"/>
</dbReference>
<evidence type="ECO:0000313" key="2">
    <source>
        <dbReference type="EMBL" id="CAG8762472.1"/>
    </source>
</evidence>
<reference evidence="2" key="1">
    <citation type="submission" date="2021-06" db="EMBL/GenBank/DDBJ databases">
        <authorList>
            <person name="Kallberg Y."/>
            <person name="Tangrot J."/>
            <person name="Rosling A."/>
        </authorList>
    </citation>
    <scope>NUCLEOTIDE SEQUENCE</scope>
    <source>
        <strain evidence="2">FL966</strain>
    </source>
</reference>
<feature type="non-terminal residue" evidence="2">
    <location>
        <position position="255"/>
    </location>
</feature>
<organism evidence="2 3">
    <name type="scientific">Cetraspora pellucida</name>
    <dbReference type="NCBI Taxonomy" id="1433469"/>
    <lineage>
        <taxon>Eukaryota</taxon>
        <taxon>Fungi</taxon>
        <taxon>Fungi incertae sedis</taxon>
        <taxon>Mucoromycota</taxon>
        <taxon>Glomeromycotina</taxon>
        <taxon>Glomeromycetes</taxon>
        <taxon>Diversisporales</taxon>
        <taxon>Gigasporaceae</taxon>
        <taxon>Cetraspora</taxon>
    </lineage>
</organism>
<evidence type="ECO:0000313" key="3">
    <source>
        <dbReference type="Proteomes" id="UP000789759"/>
    </source>
</evidence>
<protein>
    <submittedName>
        <fullName evidence="2">19313_t:CDS:1</fullName>
    </submittedName>
</protein>
<dbReference type="EMBL" id="CAJVQA010020200">
    <property type="protein sequence ID" value="CAG8762472.1"/>
    <property type="molecule type" value="Genomic_DNA"/>
</dbReference>
<comment type="caution">
    <text evidence="2">The sequence shown here is derived from an EMBL/GenBank/DDBJ whole genome shotgun (WGS) entry which is preliminary data.</text>
</comment>
<accession>A0A9N9NW63</accession>
<gene>
    <name evidence="2" type="ORF">CPELLU_LOCUS15396</name>
</gene>
<sequence length="255" mass="29776">MSSLYRIGTCFSYQKCLYCFKNPVEDLCECDMTQKPSRSKTQIYSFKFNFCNNCHRHYQHSKNANSFPPNADYISVEDSDSSTNSSLPNDDSDYVLPNDDSDYILPNNKNSDLHLKLEAKVIINIENFTSIPAKWFTIDLYGFDIFHCDLINHIRKHLNNNNIDKDNFEITYKELSDEDSDSNEKILKTKSKKKSKPNYVPKESNLTTNETILAKIASQLQLKYQCNIYNTPCYIENYKHLQLTPARLHLWAQEM</sequence>
<keyword evidence="3" id="KW-1185">Reference proteome</keyword>
<dbReference type="OrthoDB" id="2444601at2759"/>
<name>A0A9N9NW63_9GLOM</name>
<proteinExistence type="predicted"/>